<dbReference type="Proteomes" id="UP000571017">
    <property type="component" value="Unassembled WGS sequence"/>
</dbReference>
<feature type="transmembrane region" description="Helical" evidence="1">
    <location>
        <begin position="384"/>
        <end position="406"/>
    </location>
</feature>
<keyword evidence="1" id="KW-0472">Membrane</keyword>
<feature type="transmembrane region" description="Helical" evidence="1">
    <location>
        <begin position="243"/>
        <end position="266"/>
    </location>
</feature>
<evidence type="ECO:0000256" key="1">
    <source>
        <dbReference type="SAM" id="Phobius"/>
    </source>
</evidence>
<feature type="transmembrane region" description="Helical" evidence="1">
    <location>
        <begin position="33"/>
        <end position="49"/>
    </location>
</feature>
<proteinExistence type="predicted"/>
<feature type="transmembrane region" description="Helical" evidence="1">
    <location>
        <begin position="157"/>
        <end position="176"/>
    </location>
</feature>
<feature type="transmembrane region" description="Helical" evidence="1">
    <location>
        <begin position="201"/>
        <end position="222"/>
    </location>
</feature>
<reference evidence="2 3" key="1">
    <citation type="journal article" date="2004" name="Extremophiles">
        <title>Halobacillus locisalis sp. nov., a halophilic bacterium isolated from a marine solar saltern of the Yellow Sea in Korea.</title>
        <authorList>
            <person name="Yoon J.H."/>
            <person name="Kang K.H."/>
            <person name="Oh T.K."/>
            <person name="Park Y.H."/>
        </authorList>
    </citation>
    <scope>NUCLEOTIDE SEQUENCE [LARGE SCALE GENOMIC DNA]</scope>
    <source>
        <strain evidence="2 3">KCTC 3788</strain>
    </source>
</reference>
<dbReference type="AlphaFoldDB" id="A0A838CXS6"/>
<evidence type="ECO:0000313" key="3">
    <source>
        <dbReference type="Proteomes" id="UP000571017"/>
    </source>
</evidence>
<feature type="transmembrane region" description="Helical" evidence="1">
    <location>
        <begin position="61"/>
        <end position="79"/>
    </location>
</feature>
<evidence type="ECO:0000313" key="2">
    <source>
        <dbReference type="EMBL" id="MBA2176728.1"/>
    </source>
</evidence>
<gene>
    <name evidence="2" type="ORF">H0266_17705</name>
</gene>
<accession>A0A838CXS6</accession>
<feature type="transmembrane region" description="Helical" evidence="1">
    <location>
        <begin position="286"/>
        <end position="304"/>
    </location>
</feature>
<dbReference type="EMBL" id="JACEFG010000004">
    <property type="protein sequence ID" value="MBA2176728.1"/>
    <property type="molecule type" value="Genomic_DNA"/>
</dbReference>
<feature type="transmembrane region" description="Helical" evidence="1">
    <location>
        <begin position="316"/>
        <end position="334"/>
    </location>
</feature>
<protein>
    <submittedName>
        <fullName evidence="2">DUF4173 domain-containing protein</fullName>
    </submittedName>
</protein>
<organism evidence="2 3">
    <name type="scientific">Halobacillus locisalis</name>
    <dbReference type="NCBI Taxonomy" id="220753"/>
    <lineage>
        <taxon>Bacteria</taxon>
        <taxon>Bacillati</taxon>
        <taxon>Bacillota</taxon>
        <taxon>Bacilli</taxon>
        <taxon>Bacillales</taxon>
        <taxon>Bacillaceae</taxon>
        <taxon>Halobacillus</taxon>
    </lineage>
</organism>
<feature type="transmembrane region" description="Helical" evidence="1">
    <location>
        <begin position="85"/>
        <end position="103"/>
    </location>
</feature>
<keyword evidence="1" id="KW-1133">Transmembrane helix</keyword>
<dbReference type="RefSeq" id="WP_181473782.1">
    <property type="nucleotide sequence ID" value="NZ_JACEFG010000004.1"/>
</dbReference>
<dbReference type="InterPro" id="IPR025291">
    <property type="entry name" value="DUF4153"/>
</dbReference>
<name>A0A838CXS6_9BACI</name>
<sequence>MSNNLKSHDLIFFVVCLALGGLAELSFLHAPVGVSSIVFVASFYLVFFIRFRHFVFRQRRMGILLMFVILVLASNYFLYDAFLFNVLNALLLPLFILAHLVLLTKPATIRWHQFSFLKRMVGTVFGSFVYNTQFINKVYRRIFKGMDEKQSDVLKKILLGLFIGVPLLMVVVVLLMQADQAFQNMLAVIPDWLFGLEVNEVTVRVALAVAVGWLFFGVMQILTRKAPDHMQVVSTQMEKQDGIVSITILLLLNIVYVLFTVVQFTYFFGGELYGDMSYAEYARRGFFELIMVSLLNLTVLLLMLTINRPEGKKTGITLRVMYTFLILFSGIMLISAFNRLMMYEAHYGFTMARVLPHVFMIFLLVIFVYTGIRVWVDRLPLIHFYILTAVLFYTALNAVNVEAWIVDRNIERYQETGKLDVHYLNSLSYTGVDGLLDVYELNSDIPQLEETLEMRKALWTGRDSTNDAWQSFTIPKYKVSERLQEWKP</sequence>
<feature type="transmembrane region" description="Helical" evidence="1">
    <location>
        <begin position="354"/>
        <end position="372"/>
    </location>
</feature>
<keyword evidence="3" id="KW-1185">Reference proteome</keyword>
<dbReference type="Pfam" id="PF13687">
    <property type="entry name" value="DUF4153"/>
    <property type="match status" value="1"/>
</dbReference>
<keyword evidence="1" id="KW-0812">Transmembrane</keyword>
<comment type="caution">
    <text evidence="2">The sequence shown here is derived from an EMBL/GenBank/DDBJ whole genome shotgun (WGS) entry which is preliminary data.</text>
</comment>